<evidence type="ECO:0000313" key="2">
    <source>
        <dbReference type="EMBL" id="OGZ00559.1"/>
    </source>
</evidence>
<gene>
    <name evidence="2" type="ORF">A2946_02305</name>
</gene>
<reference evidence="2 3" key="1">
    <citation type="journal article" date="2016" name="Nat. Commun.">
        <title>Thousands of microbial genomes shed light on interconnected biogeochemical processes in an aquifer system.</title>
        <authorList>
            <person name="Anantharaman K."/>
            <person name="Brown C.T."/>
            <person name="Hug L.A."/>
            <person name="Sharon I."/>
            <person name="Castelle C.J."/>
            <person name="Probst A.J."/>
            <person name="Thomas B.C."/>
            <person name="Singh A."/>
            <person name="Wilkins M.J."/>
            <person name="Karaoz U."/>
            <person name="Brodie E.L."/>
            <person name="Williams K.H."/>
            <person name="Hubbard S.S."/>
            <person name="Banfield J.F."/>
        </authorList>
    </citation>
    <scope>NUCLEOTIDE SEQUENCE [LARGE SCALE GENOMIC DNA]</scope>
</reference>
<dbReference type="EMBL" id="MHLB01000061">
    <property type="protein sequence ID" value="OGZ00559.1"/>
    <property type="molecule type" value="Genomic_DNA"/>
</dbReference>
<feature type="domain" description="GIY-YIG" evidence="1">
    <location>
        <begin position="14"/>
        <end position="104"/>
    </location>
</feature>
<dbReference type="Proteomes" id="UP000178348">
    <property type="component" value="Unassembled WGS sequence"/>
</dbReference>
<dbReference type="InterPro" id="IPR000305">
    <property type="entry name" value="GIY-YIG_endonuc"/>
</dbReference>
<accession>A0A1G2CGN5</accession>
<organism evidence="2 3">
    <name type="scientific">Candidatus Liptonbacteria bacterium RIFCSPLOWO2_01_FULL_53_13</name>
    <dbReference type="NCBI Taxonomy" id="1798651"/>
    <lineage>
        <taxon>Bacteria</taxon>
        <taxon>Candidatus Liptoniibacteriota</taxon>
    </lineage>
</organism>
<comment type="caution">
    <text evidence="2">The sequence shown here is derived from an EMBL/GenBank/DDBJ whole genome shotgun (WGS) entry which is preliminary data.</text>
</comment>
<dbReference type="CDD" id="cd10440">
    <property type="entry name" value="GIY-YIG_COG3680"/>
    <property type="match status" value="1"/>
</dbReference>
<protein>
    <recommendedName>
        <fullName evidence="1">GIY-YIG domain-containing protein</fullName>
    </recommendedName>
</protein>
<proteinExistence type="predicted"/>
<evidence type="ECO:0000313" key="3">
    <source>
        <dbReference type="Proteomes" id="UP000178348"/>
    </source>
</evidence>
<dbReference type="Pfam" id="PF22945">
    <property type="entry name" value="LEM-3_GIY-YIG"/>
    <property type="match status" value="1"/>
</dbReference>
<name>A0A1G2CGN5_9BACT</name>
<sequence>MDKYKLSQSTIEKLGYYVYLLVDPKTEEVFYVGKGKGNRVNQHSLVALHPSAPKTLKISKIQSILKSDGKYDPIILRHDLTNDEAFQVESAIIDFITKGKLTNLVLGHDSEDKGRMSLAEIKIKYEAKDAVFREPVLLININNNFNRTMTRKQIYEATRKHWKVSLARVNKIRFACAVYRGIVREIFLIKKWVPSRARGRHMFQGSVAPALIRDRYLYTSVAKYWKQGSQYPIKYVDIK</sequence>
<dbReference type="AlphaFoldDB" id="A0A1G2CGN5"/>
<dbReference type="PROSITE" id="PS50164">
    <property type="entry name" value="GIY_YIG"/>
    <property type="match status" value="1"/>
</dbReference>
<evidence type="ECO:0000259" key="1">
    <source>
        <dbReference type="PROSITE" id="PS50164"/>
    </source>
</evidence>